<gene>
    <name evidence="2" type="ORF">HPLM_LOCUS8772</name>
</gene>
<sequence>MDYNLAPNYAGVPGYKAIFDSIEERVTFNTTTRFWPKMCRKLPHRSAVQIRGRIGKLFDAAILEGHAELAYSKVHQWSAQETEKLLRYYKIYGMSAWAMKHIGNHMKLPIHTCQNHLRSVLARTGPVPDHLRKKLWLVVTKQCSLRGDENFDRTVSKRIRKGRLENVNEYDHLIPWNIVAQRMVYSVELVQDAWHRLLRFLRSQCNNHRESGKSSKESWNIALKEVFDAVPAISSEDFSSFLHILSEATPYEAIYDACSKRLYDWQSIRSRLEEEGIVGFYAGGCEEHEYLFKKTRKVAHRAHGLLFRRLRLPYTLKERVHILSLAYDYQCGFSPRYCPDDDEDSVWNSDVPERYRFRNPCRKNHGFPALSRRALVEALIVYSLSHFDDWIPPTALKRYVKSTDILSMFLKRKDNSELIKQKDIDIAISFLDLDVGSETSSSDSKTESSSGFESHSDEENNEKASFGTKSSRKRRSLDEESDKCSDRAFSKRKMSNADSGDRTLDGASAKMPETSRHRATAASSNSLKSQGLDVSVKKKRRKDETTVRDSISATHGPSRNPTTGDTVKGSNQLDSSGIEILDVRKATDYSFKPADPARLIESQGIVGYLNAFPPRKKKT</sequence>
<protein>
    <submittedName>
        <fullName evidence="2">Uncharacterized protein</fullName>
    </submittedName>
</protein>
<dbReference type="OrthoDB" id="5859745at2759"/>
<reference evidence="2 3" key="1">
    <citation type="submission" date="2018-11" db="EMBL/GenBank/DDBJ databases">
        <authorList>
            <consortium name="Pathogen Informatics"/>
        </authorList>
    </citation>
    <scope>NUCLEOTIDE SEQUENCE [LARGE SCALE GENOMIC DNA]</scope>
    <source>
        <strain evidence="2 3">MHpl1</strain>
    </source>
</reference>
<name>A0A3P7VX84_HAEPC</name>
<evidence type="ECO:0000256" key="1">
    <source>
        <dbReference type="SAM" id="MobiDB-lite"/>
    </source>
</evidence>
<feature type="region of interest" description="Disordered" evidence="1">
    <location>
        <begin position="438"/>
        <end position="573"/>
    </location>
</feature>
<accession>A0A3P7VX84</accession>
<feature type="compositionally biased region" description="Polar residues" evidence="1">
    <location>
        <begin position="548"/>
        <end position="573"/>
    </location>
</feature>
<organism evidence="2 3">
    <name type="scientific">Haemonchus placei</name>
    <name type="common">Barber's pole worm</name>
    <dbReference type="NCBI Taxonomy" id="6290"/>
    <lineage>
        <taxon>Eukaryota</taxon>
        <taxon>Metazoa</taxon>
        <taxon>Ecdysozoa</taxon>
        <taxon>Nematoda</taxon>
        <taxon>Chromadorea</taxon>
        <taxon>Rhabditida</taxon>
        <taxon>Rhabditina</taxon>
        <taxon>Rhabditomorpha</taxon>
        <taxon>Strongyloidea</taxon>
        <taxon>Trichostrongylidae</taxon>
        <taxon>Haemonchus</taxon>
    </lineage>
</organism>
<keyword evidence="3" id="KW-1185">Reference proteome</keyword>
<dbReference type="EMBL" id="UZAF01016928">
    <property type="protein sequence ID" value="VDO35773.1"/>
    <property type="molecule type" value="Genomic_DNA"/>
</dbReference>
<proteinExistence type="predicted"/>
<evidence type="ECO:0000313" key="2">
    <source>
        <dbReference type="EMBL" id="VDO35773.1"/>
    </source>
</evidence>
<dbReference type="STRING" id="6290.A0A3P7VX84"/>
<feature type="compositionally biased region" description="Low complexity" evidence="1">
    <location>
        <begin position="438"/>
        <end position="453"/>
    </location>
</feature>
<dbReference type="Proteomes" id="UP000268014">
    <property type="component" value="Unassembled WGS sequence"/>
</dbReference>
<feature type="compositionally biased region" description="Basic and acidic residues" evidence="1">
    <location>
        <begin position="476"/>
        <end position="489"/>
    </location>
</feature>
<evidence type="ECO:0000313" key="3">
    <source>
        <dbReference type="Proteomes" id="UP000268014"/>
    </source>
</evidence>
<dbReference type="AlphaFoldDB" id="A0A3P7VX84"/>